<dbReference type="Proteomes" id="UP000299102">
    <property type="component" value="Unassembled WGS sequence"/>
</dbReference>
<organism evidence="1 2">
    <name type="scientific">Eumeta variegata</name>
    <name type="common">Bagworm moth</name>
    <name type="synonym">Eumeta japonica</name>
    <dbReference type="NCBI Taxonomy" id="151549"/>
    <lineage>
        <taxon>Eukaryota</taxon>
        <taxon>Metazoa</taxon>
        <taxon>Ecdysozoa</taxon>
        <taxon>Arthropoda</taxon>
        <taxon>Hexapoda</taxon>
        <taxon>Insecta</taxon>
        <taxon>Pterygota</taxon>
        <taxon>Neoptera</taxon>
        <taxon>Endopterygota</taxon>
        <taxon>Lepidoptera</taxon>
        <taxon>Glossata</taxon>
        <taxon>Ditrysia</taxon>
        <taxon>Tineoidea</taxon>
        <taxon>Psychidae</taxon>
        <taxon>Oiketicinae</taxon>
        <taxon>Eumeta</taxon>
    </lineage>
</organism>
<accession>A0A4C1XLD7</accession>
<gene>
    <name evidence="1" type="ORF">EVAR_32749_1</name>
</gene>
<keyword evidence="2" id="KW-1185">Reference proteome</keyword>
<dbReference type="AlphaFoldDB" id="A0A4C1XLD7"/>
<comment type="caution">
    <text evidence="1">The sequence shown here is derived from an EMBL/GenBank/DDBJ whole genome shotgun (WGS) entry which is preliminary data.</text>
</comment>
<evidence type="ECO:0000313" key="2">
    <source>
        <dbReference type="Proteomes" id="UP000299102"/>
    </source>
</evidence>
<reference evidence="1 2" key="1">
    <citation type="journal article" date="2019" name="Commun. Biol.">
        <title>The bagworm genome reveals a unique fibroin gene that provides high tensile strength.</title>
        <authorList>
            <person name="Kono N."/>
            <person name="Nakamura H."/>
            <person name="Ohtoshi R."/>
            <person name="Tomita M."/>
            <person name="Numata K."/>
            <person name="Arakawa K."/>
        </authorList>
    </citation>
    <scope>NUCLEOTIDE SEQUENCE [LARGE SCALE GENOMIC DNA]</scope>
</reference>
<dbReference type="EMBL" id="BGZK01000902">
    <property type="protein sequence ID" value="GBP64591.1"/>
    <property type="molecule type" value="Genomic_DNA"/>
</dbReference>
<protein>
    <submittedName>
        <fullName evidence="1">Uncharacterized protein</fullName>
    </submittedName>
</protein>
<proteinExistence type="predicted"/>
<name>A0A4C1XLD7_EUMVA</name>
<sequence>MSTEQERLEKSCYMEVAVGGRVMSCEFVKKAQIRATASGGCTKNRAGEVEGKLLCPQHPRGATSKTDVRPKNAVPDCFAYSTPSTEI</sequence>
<evidence type="ECO:0000313" key="1">
    <source>
        <dbReference type="EMBL" id="GBP64591.1"/>
    </source>
</evidence>